<dbReference type="AlphaFoldDB" id="A0A4U5NJ44"/>
<reference evidence="1 2" key="2">
    <citation type="journal article" date="2019" name="G3 (Bethesda)">
        <title>Hybrid Assembly of the Genome of the Entomopathogenic Nematode Steinernema carpocapsae Identifies the X-Chromosome.</title>
        <authorList>
            <person name="Serra L."/>
            <person name="Macchietto M."/>
            <person name="Macias-Munoz A."/>
            <person name="McGill C.J."/>
            <person name="Rodriguez I.M."/>
            <person name="Rodriguez B."/>
            <person name="Murad R."/>
            <person name="Mortazavi A."/>
        </authorList>
    </citation>
    <scope>NUCLEOTIDE SEQUENCE [LARGE SCALE GENOMIC DNA]</scope>
    <source>
        <strain evidence="1 2">ALL</strain>
    </source>
</reference>
<accession>A0A4U5NJ44</accession>
<gene>
    <name evidence="1" type="ORF">L596_016496</name>
</gene>
<comment type="caution">
    <text evidence="1">The sequence shown here is derived from an EMBL/GenBank/DDBJ whole genome shotgun (WGS) entry which is preliminary data.</text>
</comment>
<organism evidence="1 2">
    <name type="scientific">Steinernema carpocapsae</name>
    <name type="common">Entomopathogenic nematode</name>
    <dbReference type="NCBI Taxonomy" id="34508"/>
    <lineage>
        <taxon>Eukaryota</taxon>
        <taxon>Metazoa</taxon>
        <taxon>Ecdysozoa</taxon>
        <taxon>Nematoda</taxon>
        <taxon>Chromadorea</taxon>
        <taxon>Rhabditida</taxon>
        <taxon>Tylenchina</taxon>
        <taxon>Panagrolaimomorpha</taxon>
        <taxon>Strongyloidoidea</taxon>
        <taxon>Steinernematidae</taxon>
        <taxon>Steinernema</taxon>
    </lineage>
</organism>
<evidence type="ECO:0000313" key="1">
    <source>
        <dbReference type="EMBL" id="TKR82820.1"/>
    </source>
</evidence>
<protein>
    <submittedName>
        <fullName evidence="1">Uncharacterized protein</fullName>
    </submittedName>
</protein>
<keyword evidence="2" id="KW-1185">Reference proteome</keyword>
<proteinExistence type="predicted"/>
<sequence>MGICLIICIFEPLGLYHVIFKSALMETTAQVETFVALGSKGRLTSTPIKTSQPEFRILFSSLVRLLLPASNDNPISPRRGVSSLLSKEDGFEFCFLLVFPTFQQLGLLLLNT</sequence>
<dbReference type="Proteomes" id="UP000298663">
    <property type="component" value="Unassembled WGS sequence"/>
</dbReference>
<evidence type="ECO:0000313" key="2">
    <source>
        <dbReference type="Proteomes" id="UP000298663"/>
    </source>
</evidence>
<reference evidence="1 2" key="1">
    <citation type="journal article" date="2015" name="Genome Biol.">
        <title>Comparative genomics of Steinernema reveals deeply conserved gene regulatory networks.</title>
        <authorList>
            <person name="Dillman A.R."/>
            <person name="Macchietto M."/>
            <person name="Porter C.F."/>
            <person name="Rogers A."/>
            <person name="Williams B."/>
            <person name="Antoshechkin I."/>
            <person name="Lee M.M."/>
            <person name="Goodwin Z."/>
            <person name="Lu X."/>
            <person name="Lewis E.E."/>
            <person name="Goodrich-Blair H."/>
            <person name="Stock S.P."/>
            <person name="Adams B.J."/>
            <person name="Sternberg P.W."/>
            <person name="Mortazavi A."/>
        </authorList>
    </citation>
    <scope>NUCLEOTIDE SEQUENCE [LARGE SCALE GENOMIC DNA]</scope>
    <source>
        <strain evidence="1 2">ALL</strain>
    </source>
</reference>
<name>A0A4U5NJ44_STECR</name>
<dbReference type="EMBL" id="AZBU02000004">
    <property type="protein sequence ID" value="TKR82820.1"/>
    <property type="molecule type" value="Genomic_DNA"/>
</dbReference>